<dbReference type="InterPro" id="IPR002223">
    <property type="entry name" value="Kunitz_BPTI"/>
</dbReference>
<dbReference type="PANTHER" id="PTHR10083:SF374">
    <property type="entry name" value="BPTI_KUNITZ INHIBITOR DOMAIN-CONTAINING PROTEIN"/>
    <property type="match status" value="1"/>
</dbReference>
<keyword evidence="4" id="KW-0732">Signal</keyword>
<organism evidence="6 7">
    <name type="scientific">Ancylostoma caninum</name>
    <name type="common">Dog hookworm</name>
    <dbReference type="NCBI Taxonomy" id="29170"/>
    <lineage>
        <taxon>Eukaryota</taxon>
        <taxon>Metazoa</taxon>
        <taxon>Ecdysozoa</taxon>
        <taxon>Nematoda</taxon>
        <taxon>Chromadorea</taxon>
        <taxon>Rhabditida</taxon>
        <taxon>Rhabditina</taxon>
        <taxon>Rhabditomorpha</taxon>
        <taxon>Strongyloidea</taxon>
        <taxon>Ancylostomatidae</taxon>
        <taxon>Ancylostomatinae</taxon>
        <taxon>Ancylostoma</taxon>
    </lineage>
</organism>
<dbReference type="GO" id="GO:0005615">
    <property type="term" value="C:extracellular space"/>
    <property type="evidence" value="ECO:0007669"/>
    <property type="project" value="TreeGrafter"/>
</dbReference>
<dbReference type="PANTHER" id="PTHR10083">
    <property type="entry name" value="KUNITZ-TYPE PROTEASE INHIBITOR-RELATED"/>
    <property type="match status" value="1"/>
</dbReference>
<evidence type="ECO:0000313" key="6">
    <source>
        <dbReference type="EMBL" id="RCN50925.1"/>
    </source>
</evidence>
<evidence type="ECO:0000313" key="7">
    <source>
        <dbReference type="Proteomes" id="UP000252519"/>
    </source>
</evidence>
<dbReference type="PROSITE" id="PS50279">
    <property type="entry name" value="BPTI_KUNITZ_2"/>
    <property type="match status" value="1"/>
</dbReference>
<dbReference type="PROSITE" id="PS00280">
    <property type="entry name" value="BPTI_KUNITZ_1"/>
    <property type="match status" value="1"/>
</dbReference>
<dbReference type="InterPro" id="IPR020901">
    <property type="entry name" value="Prtase_inh_Kunz-CS"/>
</dbReference>
<keyword evidence="3" id="KW-1015">Disulfide bond</keyword>
<accession>A0A368H6M7</accession>
<sequence>MHPLITLLCVVIPCCAAEKISNSVKCNAPINLPGPRCAASLTRYTYNKETKDCEEFIYDGCNQSPNNFKTVEECRATCVVH</sequence>
<dbReference type="AlphaFoldDB" id="A0A368H6M7"/>
<dbReference type="STRING" id="29170.A0A368H6M7"/>
<dbReference type="InterPro" id="IPR050098">
    <property type="entry name" value="TFPI/VKTCI-like"/>
</dbReference>
<feature type="signal peptide" evidence="4">
    <location>
        <begin position="1"/>
        <end position="17"/>
    </location>
</feature>
<evidence type="ECO:0000259" key="5">
    <source>
        <dbReference type="PROSITE" id="PS50279"/>
    </source>
</evidence>
<dbReference type="SMART" id="SM00131">
    <property type="entry name" value="KU"/>
    <property type="match status" value="1"/>
</dbReference>
<proteinExistence type="predicted"/>
<evidence type="ECO:0000256" key="2">
    <source>
        <dbReference type="ARBA" id="ARBA00022900"/>
    </source>
</evidence>
<dbReference type="InterPro" id="IPR036880">
    <property type="entry name" value="Kunitz_BPTI_sf"/>
</dbReference>
<dbReference type="EMBL" id="JOJR01000018">
    <property type="protein sequence ID" value="RCN50925.1"/>
    <property type="molecule type" value="Genomic_DNA"/>
</dbReference>
<keyword evidence="2" id="KW-0722">Serine protease inhibitor</keyword>
<name>A0A368H6M7_ANCCA</name>
<dbReference type="GO" id="GO:0004867">
    <property type="term" value="F:serine-type endopeptidase inhibitor activity"/>
    <property type="evidence" value="ECO:0007669"/>
    <property type="project" value="UniProtKB-KW"/>
</dbReference>
<protein>
    <submittedName>
        <fullName evidence="6">Kunitz/Bovine pancreatic trypsin inhibitor domain protein</fullName>
    </submittedName>
</protein>
<keyword evidence="7" id="KW-1185">Reference proteome</keyword>
<dbReference type="Gene3D" id="4.10.410.10">
    <property type="entry name" value="Pancreatic trypsin inhibitor Kunitz domain"/>
    <property type="match status" value="1"/>
</dbReference>
<dbReference type="CDD" id="cd00109">
    <property type="entry name" value="Kunitz-type"/>
    <property type="match status" value="1"/>
</dbReference>
<evidence type="ECO:0000256" key="4">
    <source>
        <dbReference type="SAM" id="SignalP"/>
    </source>
</evidence>
<comment type="caution">
    <text evidence="6">The sequence shown here is derived from an EMBL/GenBank/DDBJ whole genome shotgun (WGS) entry which is preliminary data.</text>
</comment>
<gene>
    <name evidence="6" type="ORF">ANCCAN_02938</name>
</gene>
<dbReference type="OrthoDB" id="6775666at2759"/>
<keyword evidence="1" id="KW-0646">Protease inhibitor</keyword>
<reference evidence="6 7" key="1">
    <citation type="submission" date="2014-10" db="EMBL/GenBank/DDBJ databases">
        <title>Draft genome of the hookworm Ancylostoma caninum.</title>
        <authorList>
            <person name="Mitreva M."/>
        </authorList>
    </citation>
    <scope>NUCLEOTIDE SEQUENCE [LARGE SCALE GENOMIC DNA]</scope>
    <source>
        <strain evidence="6 7">Baltimore</strain>
    </source>
</reference>
<dbReference type="Proteomes" id="UP000252519">
    <property type="component" value="Unassembled WGS sequence"/>
</dbReference>
<evidence type="ECO:0000256" key="1">
    <source>
        <dbReference type="ARBA" id="ARBA00022690"/>
    </source>
</evidence>
<feature type="domain" description="BPTI/Kunitz inhibitor" evidence="5">
    <location>
        <begin position="26"/>
        <end position="78"/>
    </location>
</feature>
<feature type="chain" id="PRO_5016578975" evidence="4">
    <location>
        <begin position="18"/>
        <end position="81"/>
    </location>
</feature>
<evidence type="ECO:0000256" key="3">
    <source>
        <dbReference type="ARBA" id="ARBA00023157"/>
    </source>
</evidence>
<dbReference type="SUPFAM" id="SSF57362">
    <property type="entry name" value="BPTI-like"/>
    <property type="match status" value="1"/>
</dbReference>
<dbReference type="Pfam" id="PF00014">
    <property type="entry name" value="Kunitz_BPTI"/>
    <property type="match status" value="1"/>
</dbReference>